<evidence type="ECO:0000313" key="2">
    <source>
        <dbReference type="Proteomes" id="UP000198284"/>
    </source>
</evidence>
<evidence type="ECO:0000313" key="1">
    <source>
        <dbReference type="EMBL" id="SNS73434.1"/>
    </source>
</evidence>
<keyword evidence="2" id="KW-1185">Reference proteome</keyword>
<dbReference type="AlphaFoldDB" id="A0A239GZI7"/>
<protein>
    <recommendedName>
        <fullName evidence="3">Phosphonate metabolism protein</fullName>
    </recommendedName>
</protein>
<dbReference type="RefSeq" id="WP_089399359.1">
    <property type="nucleotide sequence ID" value="NZ_FZOT01000005.1"/>
</dbReference>
<gene>
    <name evidence="1" type="ORF">SAMN06265795_105225</name>
</gene>
<evidence type="ECO:0008006" key="3">
    <source>
        <dbReference type="Google" id="ProtNLM"/>
    </source>
</evidence>
<name>A0A239GZI7_9BURK</name>
<sequence>MSRYAIYFSPASNSPWWPAGCAWLGRDAETGLEIAQPMLPAIPTALFREMTSTPRRYGFHATLKGPFLLKPGLGEQAVLNAARGFCAGASSLSVGRLEVVFLRDFLALRPSGDEHALSRLAMDCVRYFDDLRQAPMPAELASKNKQPLSDRQRQNLLRWGYPYVDEDFRFHFTLSNSLAGYEDKIRQALHTGACNWFAHAAGAIPMHIDSIAVFIEPAPGTAFRMLRRFEFAAGQ</sequence>
<organism evidence="1 2">
    <name type="scientific">Noviherbaspirillum humi</name>
    <dbReference type="NCBI Taxonomy" id="1688639"/>
    <lineage>
        <taxon>Bacteria</taxon>
        <taxon>Pseudomonadati</taxon>
        <taxon>Pseudomonadota</taxon>
        <taxon>Betaproteobacteria</taxon>
        <taxon>Burkholderiales</taxon>
        <taxon>Oxalobacteraceae</taxon>
        <taxon>Noviherbaspirillum</taxon>
    </lineage>
</organism>
<dbReference type="Pfam" id="PF06299">
    <property type="entry name" value="DUF1045"/>
    <property type="match status" value="1"/>
</dbReference>
<dbReference type="OrthoDB" id="5801437at2"/>
<dbReference type="InterPro" id="IPR009389">
    <property type="entry name" value="DUF1045"/>
</dbReference>
<dbReference type="PIRSF" id="PIRSF033328">
    <property type="entry name" value="Phest_Mll4975"/>
    <property type="match status" value="1"/>
</dbReference>
<dbReference type="Proteomes" id="UP000198284">
    <property type="component" value="Unassembled WGS sequence"/>
</dbReference>
<dbReference type="EMBL" id="FZOT01000005">
    <property type="protein sequence ID" value="SNS73434.1"/>
    <property type="molecule type" value="Genomic_DNA"/>
</dbReference>
<reference evidence="1 2" key="1">
    <citation type="submission" date="2017-06" db="EMBL/GenBank/DDBJ databases">
        <authorList>
            <person name="Kim H.J."/>
            <person name="Triplett B.A."/>
        </authorList>
    </citation>
    <scope>NUCLEOTIDE SEQUENCE [LARGE SCALE GENOMIC DNA]</scope>
    <source>
        <strain evidence="1 2">U15</strain>
    </source>
</reference>
<proteinExistence type="predicted"/>
<accession>A0A239GZI7</accession>